<feature type="transmembrane region" description="Helical" evidence="1">
    <location>
        <begin position="178"/>
        <end position="197"/>
    </location>
</feature>
<sequence length="199" mass="23202">MFIGSFLFLAFYDIPTSFSFFSLFSPSSFPFSSIYNSSTISYTLLTQSILYYSSSSFNYPSLLLLHLQTLLFLHFFSMLVHFSHLSCWVSVSFFSSAFFSLTFPNNSSSLSFYTFSPSRTPPFSFNSFLYFLYFLVLFFLFFYVFSSISTPIPPAFPFHTPPPPTKYLKIAPKRAKDLHTYYLFYLGIGRVTNFFFFSY</sequence>
<feature type="transmembrane region" description="Helical" evidence="1">
    <location>
        <begin position="85"/>
        <end position="103"/>
    </location>
</feature>
<keyword evidence="1" id="KW-0812">Transmembrane</keyword>
<keyword evidence="1" id="KW-0472">Membrane</keyword>
<reference evidence="2" key="1">
    <citation type="submission" date="2021-05" db="EMBL/GenBank/DDBJ databases">
        <authorList>
            <person name="Alioto T."/>
            <person name="Alioto T."/>
            <person name="Gomez Garrido J."/>
        </authorList>
    </citation>
    <scope>NUCLEOTIDE SEQUENCE</scope>
</reference>
<dbReference type="EMBL" id="HBUF01627274">
    <property type="protein sequence ID" value="CAG6782413.1"/>
    <property type="molecule type" value="Transcribed_RNA"/>
</dbReference>
<evidence type="ECO:0000256" key="1">
    <source>
        <dbReference type="SAM" id="Phobius"/>
    </source>
</evidence>
<accession>A0A8D9F9B5</accession>
<evidence type="ECO:0000313" key="2">
    <source>
        <dbReference type="EMBL" id="CAG6782413.1"/>
    </source>
</evidence>
<name>A0A8D9F9B5_9HEMI</name>
<organism evidence="2">
    <name type="scientific">Cacopsylla melanoneura</name>
    <dbReference type="NCBI Taxonomy" id="428564"/>
    <lineage>
        <taxon>Eukaryota</taxon>
        <taxon>Metazoa</taxon>
        <taxon>Ecdysozoa</taxon>
        <taxon>Arthropoda</taxon>
        <taxon>Hexapoda</taxon>
        <taxon>Insecta</taxon>
        <taxon>Pterygota</taxon>
        <taxon>Neoptera</taxon>
        <taxon>Paraneoptera</taxon>
        <taxon>Hemiptera</taxon>
        <taxon>Sternorrhyncha</taxon>
        <taxon>Psylloidea</taxon>
        <taxon>Psyllidae</taxon>
        <taxon>Psyllinae</taxon>
        <taxon>Cacopsylla</taxon>
    </lineage>
</organism>
<feature type="transmembrane region" description="Helical" evidence="1">
    <location>
        <begin position="123"/>
        <end position="145"/>
    </location>
</feature>
<proteinExistence type="predicted"/>
<keyword evidence="1" id="KW-1133">Transmembrane helix</keyword>
<dbReference type="AlphaFoldDB" id="A0A8D9F9B5"/>
<protein>
    <submittedName>
        <fullName evidence="2">Uncharacterized protein</fullName>
    </submittedName>
</protein>